<evidence type="ECO:0000313" key="3">
    <source>
        <dbReference type="Proteomes" id="UP000033607"/>
    </source>
</evidence>
<feature type="transmembrane region" description="Helical" evidence="1">
    <location>
        <begin position="6"/>
        <end position="23"/>
    </location>
</feature>
<evidence type="ECO:0000256" key="1">
    <source>
        <dbReference type="SAM" id="Phobius"/>
    </source>
</evidence>
<keyword evidence="1" id="KW-0812">Transmembrane</keyword>
<dbReference type="RefSeq" id="WP_046282202.1">
    <property type="nucleotide sequence ID" value="NZ_LATL02000269.1"/>
</dbReference>
<dbReference type="OrthoDB" id="465688at2"/>
<dbReference type="Proteomes" id="UP000033607">
    <property type="component" value="Unassembled WGS sequence"/>
</dbReference>
<feature type="transmembrane region" description="Helical" evidence="1">
    <location>
        <begin position="35"/>
        <end position="59"/>
    </location>
</feature>
<comment type="caution">
    <text evidence="2">The sequence shown here is derived from an EMBL/GenBank/DDBJ whole genome shotgun (WGS) entry which is preliminary data.</text>
</comment>
<evidence type="ECO:0000313" key="2">
    <source>
        <dbReference type="EMBL" id="KKD34668.1"/>
    </source>
</evidence>
<keyword evidence="1" id="KW-1133">Transmembrane helix</keyword>
<name>A0A0F5Y7E6_9CYAN</name>
<accession>A0A0F5Y7E6</accession>
<gene>
    <name evidence="2" type="ORF">WN50_29555</name>
</gene>
<organism evidence="2 3">
    <name type="scientific">Limnoraphis robusta CS-951</name>
    <dbReference type="NCBI Taxonomy" id="1637645"/>
    <lineage>
        <taxon>Bacteria</taxon>
        <taxon>Bacillati</taxon>
        <taxon>Cyanobacteriota</taxon>
        <taxon>Cyanophyceae</taxon>
        <taxon>Oscillatoriophycideae</taxon>
        <taxon>Oscillatoriales</taxon>
        <taxon>Sirenicapillariaceae</taxon>
        <taxon>Limnoraphis</taxon>
    </lineage>
</organism>
<sequence length="69" mass="7724">MLVPDLVYLSMSMLAVSISVITTDEIAKIMARGIALVFVFLSIASAPWLVLLILLVPVLSYKLIERFQW</sequence>
<proteinExistence type="predicted"/>
<keyword evidence="1" id="KW-0472">Membrane</keyword>
<protein>
    <submittedName>
        <fullName evidence="2">Uncharacterized protein</fullName>
    </submittedName>
</protein>
<reference evidence="2 3" key="1">
    <citation type="submission" date="2015-06" db="EMBL/GenBank/DDBJ databases">
        <title>Draft genome assembly of filamentous brackish cyanobacterium Limnoraphis robusta strain CS-951.</title>
        <authorList>
            <person name="Willis A."/>
            <person name="Parks M."/>
            <person name="Burford M.A."/>
        </authorList>
    </citation>
    <scope>NUCLEOTIDE SEQUENCE [LARGE SCALE GENOMIC DNA]</scope>
    <source>
        <strain evidence="2 3">CS-951</strain>
    </source>
</reference>
<dbReference type="AlphaFoldDB" id="A0A0F5Y7E6"/>
<dbReference type="EMBL" id="LATL02000269">
    <property type="protein sequence ID" value="KKD34668.1"/>
    <property type="molecule type" value="Genomic_DNA"/>
</dbReference>